<sequence>MKTKLTHIHQNITRIAGRNWGLKRDLRRRLYKTVTERAILHRAALLAYLLSARQSRQLNSNQSKFLLNIKGTYSTTPTAALQIIEGIISLHIKAEQEAAYVRTVRLRKRIKLQQHQFQPQ</sequence>
<proteinExistence type="predicted"/>
<dbReference type="AlphaFoldDB" id="A0A4Y2C4B8"/>
<evidence type="ECO:0000313" key="2">
    <source>
        <dbReference type="Proteomes" id="UP000499080"/>
    </source>
</evidence>
<dbReference type="EMBL" id="BGPR01000141">
    <property type="protein sequence ID" value="GBL98615.1"/>
    <property type="molecule type" value="Genomic_DNA"/>
</dbReference>
<evidence type="ECO:0000313" key="1">
    <source>
        <dbReference type="EMBL" id="GBL98615.1"/>
    </source>
</evidence>
<accession>A0A4Y2C4B8</accession>
<protein>
    <submittedName>
        <fullName evidence="1">Uncharacterized protein</fullName>
    </submittedName>
</protein>
<dbReference type="OrthoDB" id="10531623at2759"/>
<organism evidence="1 2">
    <name type="scientific">Araneus ventricosus</name>
    <name type="common">Orbweaver spider</name>
    <name type="synonym">Epeira ventricosa</name>
    <dbReference type="NCBI Taxonomy" id="182803"/>
    <lineage>
        <taxon>Eukaryota</taxon>
        <taxon>Metazoa</taxon>
        <taxon>Ecdysozoa</taxon>
        <taxon>Arthropoda</taxon>
        <taxon>Chelicerata</taxon>
        <taxon>Arachnida</taxon>
        <taxon>Araneae</taxon>
        <taxon>Araneomorphae</taxon>
        <taxon>Entelegynae</taxon>
        <taxon>Araneoidea</taxon>
        <taxon>Araneidae</taxon>
        <taxon>Araneus</taxon>
    </lineage>
</organism>
<keyword evidence="2" id="KW-1185">Reference proteome</keyword>
<gene>
    <name evidence="1" type="ORF">AVEN_19678_1</name>
</gene>
<name>A0A4Y2C4B8_ARAVE</name>
<dbReference type="Proteomes" id="UP000499080">
    <property type="component" value="Unassembled WGS sequence"/>
</dbReference>
<comment type="caution">
    <text evidence="1">The sequence shown here is derived from an EMBL/GenBank/DDBJ whole genome shotgun (WGS) entry which is preliminary data.</text>
</comment>
<reference evidence="1 2" key="1">
    <citation type="journal article" date="2019" name="Sci. Rep.">
        <title>Orb-weaving spider Araneus ventricosus genome elucidates the spidroin gene catalogue.</title>
        <authorList>
            <person name="Kono N."/>
            <person name="Nakamura H."/>
            <person name="Ohtoshi R."/>
            <person name="Moran D.A.P."/>
            <person name="Shinohara A."/>
            <person name="Yoshida Y."/>
            <person name="Fujiwara M."/>
            <person name="Mori M."/>
            <person name="Tomita M."/>
            <person name="Arakawa K."/>
        </authorList>
    </citation>
    <scope>NUCLEOTIDE SEQUENCE [LARGE SCALE GENOMIC DNA]</scope>
</reference>